<sequence>MNYWIAALFEVGDKLSEAAFVQTLAGGLISALAASRAVDRQLRAEQKAREDADAQQIANLKSAVRMELKSVRDQHILAVGHIMSPPDAARSAILAHYPISSEYFALYSANAGSIGRVSPEAAEAVVVAYVQLRALIDGFKLNNALVDRCERLALEGVQEFDNRMVKLRKQLAEYGPKLHDAHNLAMNSVELALRKLG</sequence>
<dbReference type="AlphaFoldDB" id="A0A431ULC4"/>
<reference evidence="1 2" key="1">
    <citation type="submission" date="2018-12" db="EMBL/GenBank/DDBJ databases">
        <authorList>
            <person name="Kartti S."/>
            <person name="Manni A."/>
            <person name="Chemao El Fihri M.W."/>
            <person name="Laamarti M."/>
            <person name="Temsamani L."/>
            <person name="El Jamali J.E."/>
            <person name="Ouadghiri M."/>
            <person name="Ibrahimi A."/>
            <person name="Filati-Maltouf A."/>
        </authorList>
    </citation>
    <scope>NUCLEOTIDE SEQUENCE [LARGE SCALE GENOMIC DNA]</scope>
    <source>
        <strain evidence="1 2">MDMC339</strain>
    </source>
</reference>
<name>A0A431ULC4_STEMA</name>
<dbReference type="Proteomes" id="UP000271705">
    <property type="component" value="Unassembled WGS sequence"/>
</dbReference>
<gene>
    <name evidence="1" type="ORF">EKL94_06170</name>
</gene>
<accession>A0A431ULC4</accession>
<organism evidence="1 2">
    <name type="scientific">Stenotrophomonas maltophilia</name>
    <name type="common">Pseudomonas maltophilia</name>
    <name type="synonym">Xanthomonas maltophilia</name>
    <dbReference type="NCBI Taxonomy" id="40324"/>
    <lineage>
        <taxon>Bacteria</taxon>
        <taxon>Pseudomonadati</taxon>
        <taxon>Pseudomonadota</taxon>
        <taxon>Gammaproteobacteria</taxon>
        <taxon>Lysobacterales</taxon>
        <taxon>Lysobacteraceae</taxon>
        <taxon>Stenotrophomonas</taxon>
        <taxon>Stenotrophomonas maltophilia group</taxon>
    </lineage>
</organism>
<evidence type="ECO:0000313" key="2">
    <source>
        <dbReference type="Proteomes" id="UP000271705"/>
    </source>
</evidence>
<evidence type="ECO:0000313" key="1">
    <source>
        <dbReference type="EMBL" id="RTQ90501.1"/>
    </source>
</evidence>
<proteinExistence type="predicted"/>
<dbReference type="RefSeq" id="WP_126928410.1">
    <property type="nucleotide sequence ID" value="NZ_RXLZ01000013.1"/>
</dbReference>
<dbReference type="EMBL" id="RXLZ01000013">
    <property type="protein sequence ID" value="RTQ90501.1"/>
    <property type="molecule type" value="Genomic_DNA"/>
</dbReference>
<protein>
    <submittedName>
        <fullName evidence="1">Uncharacterized protein</fullName>
    </submittedName>
</protein>
<comment type="caution">
    <text evidence="1">The sequence shown here is derived from an EMBL/GenBank/DDBJ whole genome shotgun (WGS) entry which is preliminary data.</text>
</comment>